<dbReference type="InterPro" id="IPR013103">
    <property type="entry name" value="RVT_2"/>
</dbReference>
<dbReference type="Pfam" id="PF07727">
    <property type="entry name" value="RVT_2"/>
    <property type="match status" value="1"/>
</dbReference>
<feature type="domain" description="Reverse transcriptase Ty1/copia-type" evidence="1">
    <location>
        <begin position="12"/>
        <end position="225"/>
    </location>
</feature>
<dbReference type="InterPro" id="IPR043502">
    <property type="entry name" value="DNA/RNA_pol_sf"/>
</dbReference>
<dbReference type="AlphaFoldDB" id="A0AAD7PY04"/>
<dbReference type="SUPFAM" id="SSF56672">
    <property type="entry name" value="DNA/RNA polymerases"/>
    <property type="match status" value="1"/>
</dbReference>
<gene>
    <name evidence="2" type="ORF">O6P43_009283</name>
</gene>
<sequence>MGLQIEEKADGTIDRYKARLVARGFSQNYGLDYKETFSPVAKIVIVRTLISLASCKGWTLWQFDVKNAFLYRELDREVFMEQPEGFVSKKFPHHVCLLKKALYDLKQAPRAWYGKIAQYIAFCGYKVLSSNSSMFVKLKSEMQVIVFLYVDDMIIIGDNNDEISSLRAELSIRFEMKNLGEIGCFLSLEVERSEEGYFISQKRYATSVVERFSMGEAKAMAIPIEPHLKLKKNEGRTLKDLKKFRQLVGSLIYLTITRLDIAHFVSVISQFM</sequence>
<comment type="caution">
    <text evidence="2">The sequence shown here is derived from an EMBL/GenBank/DDBJ whole genome shotgun (WGS) entry which is preliminary data.</text>
</comment>
<keyword evidence="3" id="KW-1185">Reference proteome</keyword>
<dbReference type="Proteomes" id="UP001163823">
    <property type="component" value="Chromosome 4"/>
</dbReference>
<accession>A0AAD7PY04</accession>
<evidence type="ECO:0000259" key="1">
    <source>
        <dbReference type="Pfam" id="PF07727"/>
    </source>
</evidence>
<proteinExistence type="predicted"/>
<name>A0AAD7PY04_QUISA</name>
<evidence type="ECO:0000313" key="2">
    <source>
        <dbReference type="EMBL" id="KAJ7971218.1"/>
    </source>
</evidence>
<evidence type="ECO:0000313" key="3">
    <source>
        <dbReference type="Proteomes" id="UP001163823"/>
    </source>
</evidence>
<dbReference type="PANTHER" id="PTHR11439">
    <property type="entry name" value="GAG-POL-RELATED RETROTRANSPOSON"/>
    <property type="match status" value="1"/>
</dbReference>
<organism evidence="2 3">
    <name type="scientific">Quillaja saponaria</name>
    <name type="common">Soap bark tree</name>
    <dbReference type="NCBI Taxonomy" id="32244"/>
    <lineage>
        <taxon>Eukaryota</taxon>
        <taxon>Viridiplantae</taxon>
        <taxon>Streptophyta</taxon>
        <taxon>Embryophyta</taxon>
        <taxon>Tracheophyta</taxon>
        <taxon>Spermatophyta</taxon>
        <taxon>Magnoliopsida</taxon>
        <taxon>eudicotyledons</taxon>
        <taxon>Gunneridae</taxon>
        <taxon>Pentapetalae</taxon>
        <taxon>rosids</taxon>
        <taxon>fabids</taxon>
        <taxon>Fabales</taxon>
        <taxon>Quillajaceae</taxon>
        <taxon>Quillaja</taxon>
    </lineage>
</organism>
<dbReference type="EMBL" id="JARAOO010000004">
    <property type="protein sequence ID" value="KAJ7971218.1"/>
    <property type="molecule type" value="Genomic_DNA"/>
</dbReference>
<dbReference type="PANTHER" id="PTHR11439:SF481">
    <property type="entry name" value="REVERSE TRANSCRIPTASE TY1_COPIA-TYPE DOMAIN-CONTAINING PROTEIN"/>
    <property type="match status" value="1"/>
</dbReference>
<dbReference type="KEGG" id="qsa:O6P43_009283"/>
<reference evidence="2" key="1">
    <citation type="journal article" date="2023" name="Science">
        <title>Elucidation of the pathway for biosynthesis of saponin adjuvants from the soapbark tree.</title>
        <authorList>
            <person name="Reed J."/>
            <person name="Orme A."/>
            <person name="El-Demerdash A."/>
            <person name="Owen C."/>
            <person name="Martin L.B.B."/>
            <person name="Misra R.C."/>
            <person name="Kikuchi S."/>
            <person name="Rejzek M."/>
            <person name="Martin A.C."/>
            <person name="Harkess A."/>
            <person name="Leebens-Mack J."/>
            <person name="Louveau T."/>
            <person name="Stephenson M.J."/>
            <person name="Osbourn A."/>
        </authorList>
    </citation>
    <scope>NUCLEOTIDE SEQUENCE</scope>
    <source>
        <strain evidence="2">S10</strain>
    </source>
</reference>
<protein>
    <submittedName>
        <fullName evidence="2">Retrovirus-related Pol polyprotein from transposon TNT 1-94</fullName>
    </submittedName>
</protein>